<sequence length="406" mass="45835">MDKLTRKKILFVITKSNWGGAQRYVFDLSSNLKDEYDLAVACGGKGELITKLEELGIKTVMVENLRRNVSIIDDVKVFFKLLKIITDINPDIIHLNSSKVGGLGALAARLVNSYLFRLYYIKLKRQPLHKILIVFTVHGWFFNEQRSQFIKFASKLLQALSVLVTHKTIVVSQTLKEQVRSWPSLILDKITVIQNGIGKHALMKKMAARELLISNHPALSDHIPKPKKTDKTVWVGTIAELHKNKGLAHLIDGIKHLERKHEKVILVIVGDGEEKEFLRKRVDNNDLSGKIFMIGQLENAAQYLCAFDIFALTSITEGLPYVILEAGAAGVPVVASSVGGIPEIIDQLETGILIRPKEPKEVKEAVSFLIENKNKKKEMAVKLKQKIKSNFSLERMVEETRKVYER</sequence>
<accession>A0A1G2P004</accession>
<evidence type="ECO:0000259" key="2">
    <source>
        <dbReference type="Pfam" id="PF13439"/>
    </source>
</evidence>
<dbReference type="Pfam" id="PF00534">
    <property type="entry name" value="Glycos_transf_1"/>
    <property type="match status" value="1"/>
</dbReference>
<feature type="domain" description="Glycosyltransferase subfamily 4-like N-terminal" evidence="2">
    <location>
        <begin position="18"/>
        <end position="197"/>
    </location>
</feature>
<dbReference type="InterPro" id="IPR001296">
    <property type="entry name" value="Glyco_trans_1"/>
</dbReference>
<evidence type="ECO:0000313" key="3">
    <source>
        <dbReference type="EMBL" id="OHA41676.1"/>
    </source>
</evidence>
<dbReference type="SUPFAM" id="SSF53756">
    <property type="entry name" value="UDP-Glycosyltransferase/glycogen phosphorylase"/>
    <property type="match status" value="1"/>
</dbReference>
<dbReference type="Pfam" id="PF13439">
    <property type="entry name" value="Glyco_transf_4"/>
    <property type="match status" value="1"/>
</dbReference>
<proteinExistence type="predicted"/>
<dbReference type="InterPro" id="IPR028098">
    <property type="entry name" value="Glyco_trans_4-like_N"/>
</dbReference>
<dbReference type="EMBL" id="MHSK01000028">
    <property type="protein sequence ID" value="OHA41676.1"/>
    <property type="molecule type" value="Genomic_DNA"/>
</dbReference>
<dbReference type="PANTHER" id="PTHR12526">
    <property type="entry name" value="GLYCOSYLTRANSFERASE"/>
    <property type="match status" value="1"/>
</dbReference>
<name>A0A1G2P004_9BACT</name>
<protein>
    <recommendedName>
        <fullName evidence="5">Glycosyltransferase subfamily 4-like N-terminal domain-containing protein</fullName>
    </recommendedName>
</protein>
<dbReference type="AlphaFoldDB" id="A0A1G2P004"/>
<reference evidence="3 4" key="1">
    <citation type="journal article" date="2016" name="Nat. Commun.">
        <title>Thousands of microbial genomes shed light on interconnected biogeochemical processes in an aquifer system.</title>
        <authorList>
            <person name="Anantharaman K."/>
            <person name="Brown C.T."/>
            <person name="Hug L.A."/>
            <person name="Sharon I."/>
            <person name="Castelle C.J."/>
            <person name="Probst A.J."/>
            <person name="Thomas B.C."/>
            <person name="Singh A."/>
            <person name="Wilkins M.J."/>
            <person name="Karaoz U."/>
            <person name="Brodie E.L."/>
            <person name="Williams K.H."/>
            <person name="Hubbard S.S."/>
            <person name="Banfield J.F."/>
        </authorList>
    </citation>
    <scope>NUCLEOTIDE SEQUENCE [LARGE SCALE GENOMIC DNA]</scope>
</reference>
<feature type="domain" description="Glycosyl transferase family 1" evidence="1">
    <location>
        <begin position="224"/>
        <end position="380"/>
    </location>
</feature>
<dbReference type="GO" id="GO:0016757">
    <property type="term" value="F:glycosyltransferase activity"/>
    <property type="evidence" value="ECO:0007669"/>
    <property type="project" value="InterPro"/>
</dbReference>
<organism evidence="3 4">
    <name type="scientific">Candidatus Taylorbacteria bacterium RIFCSPLOWO2_12_FULL_43_20</name>
    <dbReference type="NCBI Taxonomy" id="1802332"/>
    <lineage>
        <taxon>Bacteria</taxon>
        <taxon>Candidatus Tayloriibacteriota</taxon>
    </lineage>
</organism>
<evidence type="ECO:0008006" key="5">
    <source>
        <dbReference type="Google" id="ProtNLM"/>
    </source>
</evidence>
<evidence type="ECO:0000259" key="1">
    <source>
        <dbReference type="Pfam" id="PF00534"/>
    </source>
</evidence>
<comment type="caution">
    <text evidence="3">The sequence shown here is derived from an EMBL/GenBank/DDBJ whole genome shotgun (WGS) entry which is preliminary data.</text>
</comment>
<dbReference type="Proteomes" id="UP000177269">
    <property type="component" value="Unassembled WGS sequence"/>
</dbReference>
<dbReference type="Gene3D" id="3.40.50.2000">
    <property type="entry name" value="Glycogen Phosphorylase B"/>
    <property type="match status" value="2"/>
</dbReference>
<gene>
    <name evidence="3" type="ORF">A3G52_04395</name>
</gene>
<evidence type="ECO:0000313" key="4">
    <source>
        <dbReference type="Proteomes" id="UP000177269"/>
    </source>
</evidence>